<dbReference type="EMBL" id="CAJNNV010024737">
    <property type="protein sequence ID" value="CAE8610550.1"/>
    <property type="molecule type" value="Genomic_DNA"/>
</dbReference>
<feature type="compositionally biased region" description="Pro residues" evidence="1">
    <location>
        <begin position="277"/>
        <end position="290"/>
    </location>
</feature>
<dbReference type="SMART" id="SM00513">
    <property type="entry name" value="SAP"/>
    <property type="match status" value="1"/>
</dbReference>
<dbReference type="PROSITE" id="PS50800">
    <property type="entry name" value="SAP"/>
    <property type="match status" value="1"/>
</dbReference>
<dbReference type="Pfam" id="PF02037">
    <property type="entry name" value="SAP"/>
    <property type="match status" value="1"/>
</dbReference>
<protein>
    <recommendedName>
        <fullName evidence="2">SAP domain-containing protein</fullName>
    </recommendedName>
</protein>
<evidence type="ECO:0000259" key="2">
    <source>
        <dbReference type="PROSITE" id="PS50800"/>
    </source>
</evidence>
<evidence type="ECO:0000313" key="4">
    <source>
        <dbReference type="Proteomes" id="UP000654075"/>
    </source>
</evidence>
<dbReference type="AlphaFoldDB" id="A0A813FFB6"/>
<proteinExistence type="predicted"/>
<organism evidence="3 4">
    <name type="scientific">Polarella glacialis</name>
    <name type="common">Dinoflagellate</name>
    <dbReference type="NCBI Taxonomy" id="89957"/>
    <lineage>
        <taxon>Eukaryota</taxon>
        <taxon>Sar</taxon>
        <taxon>Alveolata</taxon>
        <taxon>Dinophyceae</taxon>
        <taxon>Suessiales</taxon>
        <taxon>Suessiaceae</taxon>
        <taxon>Polarella</taxon>
    </lineage>
</organism>
<dbReference type="SUPFAM" id="SSF68906">
    <property type="entry name" value="SAP domain"/>
    <property type="match status" value="1"/>
</dbReference>
<evidence type="ECO:0000313" key="3">
    <source>
        <dbReference type="EMBL" id="CAE8610550.1"/>
    </source>
</evidence>
<feature type="compositionally biased region" description="Acidic residues" evidence="1">
    <location>
        <begin position="324"/>
        <end position="335"/>
    </location>
</feature>
<dbReference type="Gene3D" id="1.10.720.30">
    <property type="entry name" value="SAP domain"/>
    <property type="match status" value="1"/>
</dbReference>
<dbReference type="InterPro" id="IPR003034">
    <property type="entry name" value="SAP_dom"/>
</dbReference>
<dbReference type="InterPro" id="IPR036361">
    <property type="entry name" value="SAP_dom_sf"/>
</dbReference>
<dbReference type="OMA" id="RDPIMEA"/>
<gene>
    <name evidence="3" type="ORF">PGLA1383_LOCUS28366</name>
</gene>
<sequence length="418" mass="45068">MSVSAKRKSPVQVAALCGAVGLAASQTMSLGQLAFATPTSFAPSAAHAAQVLGKQNTSRAGKPVSTASHVATAAVASLAAAGCAQRRRCLERRATKVETESKTGSLAPWEIDEETEDERQARYAREADEMKLKWDARRLEERQSAQRRQAFAQKEQERSSLYGPRDLIMDAYEARMYEESRVIEVRRSQREVHERIKAHKAGKPLPPKGNMFVPLKPAPVRPAAPEVFDVSGHYKPQEDIEAGKYKAPYSYVSPTGPAPPERHQRGTPRAAWENPPYTSPNPNTPPPGKYPDPGSLPESSVPPVREQIEKSRAERKTRRRRDPEDDEEGKDEDDDVKVIEEAKPVPAPAATAKPAAAVEAKAPAAAAKAPAASGDLPSESAVKGMTVPALKTACEAAGLATTGKKADLQERLVAAIKG</sequence>
<reference evidence="3" key="1">
    <citation type="submission" date="2021-02" db="EMBL/GenBank/DDBJ databases">
        <authorList>
            <person name="Dougan E. K."/>
            <person name="Rhodes N."/>
            <person name="Thang M."/>
            <person name="Chan C."/>
        </authorList>
    </citation>
    <scope>NUCLEOTIDE SEQUENCE</scope>
</reference>
<evidence type="ECO:0000256" key="1">
    <source>
        <dbReference type="SAM" id="MobiDB-lite"/>
    </source>
</evidence>
<keyword evidence="4" id="KW-1185">Reference proteome</keyword>
<accession>A0A813FFB6</accession>
<comment type="caution">
    <text evidence="3">The sequence shown here is derived from an EMBL/GenBank/DDBJ whole genome shotgun (WGS) entry which is preliminary data.</text>
</comment>
<name>A0A813FFB6_POLGL</name>
<feature type="region of interest" description="Disordered" evidence="1">
    <location>
        <begin position="239"/>
        <end position="354"/>
    </location>
</feature>
<dbReference type="Proteomes" id="UP000654075">
    <property type="component" value="Unassembled WGS sequence"/>
</dbReference>
<feature type="domain" description="SAP" evidence="2">
    <location>
        <begin position="382"/>
        <end position="416"/>
    </location>
</feature>
<dbReference type="OrthoDB" id="441631at2759"/>